<dbReference type="EMBL" id="CP060731">
    <property type="protein sequence ID" value="QNN77629.1"/>
    <property type="molecule type" value="Genomic_DNA"/>
</dbReference>
<organism evidence="1 2">
    <name type="scientific">Pseudoxanthomonas mexicana</name>
    <dbReference type="NCBI Taxonomy" id="128785"/>
    <lineage>
        <taxon>Bacteria</taxon>
        <taxon>Pseudomonadati</taxon>
        <taxon>Pseudomonadota</taxon>
        <taxon>Gammaproteobacteria</taxon>
        <taxon>Lysobacterales</taxon>
        <taxon>Lysobacteraceae</taxon>
        <taxon>Pseudoxanthomonas</taxon>
    </lineage>
</organism>
<evidence type="ECO:0000313" key="1">
    <source>
        <dbReference type="EMBL" id="QNN77629.1"/>
    </source>
</evidence>
<dbReference type="GeneID" id="81472741"/>
<proteinExistence type="predicted"/>
<accession>A0A7G9TC04</accession>
<protein>
    <submittedName>
        <fullName evidence="1">Uncharacterized protein</fullName>
    </submittedName>
</protein>
<dbReference type="Proteomes" id="UP000515838">
    <property type="component" value="Chromosome"/>
</dbReference>
<reference evidence="1 2" key="1">
    <citation type="submission" date="2020-08" db="EMBL/GenBank/DDBJ databases">
        <title>Streptomycin Non-resistant strain, P. mexicana.</title>
        <authorList>
            <person name="Ganesh-Kumar S."/>
            <person name="Zhe T."/>
            <person name="Yu Z."/>
            <person name="Min Y."/>
        </authorList>
    </citation>
    <scope>NUCLEOTIDE SEQUENCE [LARGE SCALE GENOMIC DNA]</scope>
    <source>
        <strain evidence="1 2">GTZY2</strain>
    </source>
</reference>
<sequence>MAPAIAMSHPSRLPHVVHLRLNTAPDTAVIADRLTQPARAVPQGLRSRFPEPAMDIVMKNAPHALPERFVWHRTPEGCELRLDDVAIAEVKPLNAGLVLRILVEAGDIAPFEMAVRCEERAIGWATQWARQRAGMLCRHVDRQRTAASAAQAREADAPSLALAV</sequence>
<name>A0A7G9TC04_PSEMX</name>
<dbReference type="RefSeq" id="WP_187573178.1">
    <property type="nucleotide sequence ID" value="NZ_CP060731.1"/>
</dbReference>
<evidence type="ECO:0000313" key="2">
    <source>
        <dbReference type="Proteomes" id="UP000515838"/>
    </source>
</evidence>
<gene>
    <name evidence="1" type="ORF">IAE60_17265</name>
</gene>
<dbReference type="AlphaFoldDB" id="A0A7G9TC04"/>